<dbReference type="InterPro" id="IPR016181">
    <property type="entry name" value="Acyl_CoA_acyltransferase"/>
</dbReference>
<dbReference type="Gene3D" id="3.40.630.30">
    <property type="match status" value="1"/>
</dbReference>
<feature type="domain" description="N-acetyltransferase" evidence="2">
    <location>
        <begin position="17"/>
        <end position="157"/>
    </location>
</feature>
<gene>
    <name evidence="3" type="ORF">GCM10007383_16570</name>
</gene>
<keyword evidence="1" id="KW-0808">Transferase</keyword>
<sequence length="157" mass="18352">MSLEIVSFESNNSEHIDSFRMLNEAWLKKYFSLELNDSKVLSDSKANIINKGGYIYFARYNGDIVGCYALLPYHHRQYELSKMAVDPTYQGLKIGQTLLKHAIEVGQRNKWEKIILYSNTLLENAIYMYKKHGFKEILLEENLPYSRSDIKMELVLT</sequence>
<dbReference type="InterPro" id="IPR050769">
    <property type="entry name" value="NAT_camello-type"/>
</dbReference>
<reference evidence="3" key="1">
    <citation type="journal article" date="2014" name="Int. J. Syst. Evol. Microbiol.">
        <title>Complete genome sequence of Corynebacterium casei LMG S-19264T (=DSM 44701T), isolated from a smear-ripened cheese.</title>
        <authorList>
            <consortium name="US DOE Joint Genome Institute (JGI-PGF)"/>
            <person name="Walter F."/>
            <person name="Albersmeier A."/>
            <person name="Kalinowski J."/>
            <person name="Ruckert C."/>
        </authorList>
    </citation>
    <scope>NUCLEOTIDE SEQUENCE</scope>
    <source>
        <strain evidence="3">KCTC 12113</strain>
    </source>
</reference>
<reference evidence="3" key="2">
    <citation type="submission" date="2020-09" db="EMBL/GenBank/DDBJ databases">
        <authorList>
            <person name="Sun Q."/>
            <person name="Kim S."/>
        </authorList>
    </citation>
    <scope>NUCLEOTIDE SEQUENCE</scope>
    <source>
        <strain evidence="3">KCTC 12113</strain>
    </source>
</reference>
<dbReference type="GO" id="GO:0008080">
    <property type="term" value="F:N-acetyltransferase activity"/>
    <property type="evidence" value="ECO:0007669"/>
    <property type="project" value="InterPro"/>
</dbReference>
<name>A0A918IU80_9FLAO</name>
<dbReference type="PROSITE" id="PS51186">
    <property type="entry name" value="GNAT"/>
    <property type="match status" value="1"/>
</dbReference>
<protein>
    <recommendedName>
        <fullName evidence="2">N-acetyltransferase domain-containing protein</fullName>
    </recommendedName>
</protein>
<dbReference type="CDD" id="cd04301">
    <property type="entry name" value="NAT_SF"/>
    <property type="match status" value="1"/>
</dbReference>
<dbReference type="Pfam" id="PF13508">
    <property type="entry name" value="Acetyltransf_7"/>
    <property type="match status" value="1"/>
</dbReference>
<accession>A0A918IU80</accession>
<evidence type="ECO:0000313" key="4">
    <source>
        <dbReference type="Proteomes" id="UP000634668"/>
    </source>
</evidence>
<dbReference type="PANTHER" id="PTHR13947:SF37">
    <property type="entry name" value="LD18367P"/>
    <property type="match status" value="1"/>
</dbReference>
<dbReference type="EMBL" id="BMWP01000009">
    <property type="protein sequence ID" value="GGW32202.1"/>
    <property type="molecule type" value="Genomic_DNA"/>
</dbReference>
<evidence type="ECO:0000256" key="1">
    <source>
        <dbReference type="ARBA" id="ARBA00022679"/>
    </source>
</evidence>
<dbReference type="InterPro" id="IPR000182">
    <property type="entry name" value="GNAT_dom"/>
</dbReference>
<comment type="caution">
    <text evidence="3">The sequence shown here is derived from an EMBL/GenBank/DDBJ whole genome shotgun (WGS) entry which is preliminary data.</text>
</comment>
<dbReference type="RefSeq" id="WP_026812641.1">
    <property type="nucleotide sequence ID" value="NZ_BMWP01000009.1"/>
</dbReference>
<dbReference type="Proteomes" id="UP000634668">
    <property type="component" value="Unassembled WGS sequence"/>
</dbReference>
<keyword evidence="4" id="KW-1185">Reference proteome</keyword>
<dbReference type="PANTHER" id="PTHR13947">
    <property type="entry name" value="GNAT FAMILY N-ACETYLTRANSFERASE"/>
    <property type="match status" value="1"/>
</dbReference>
<evidence type="ECO:0000259" key="2">
    <source>
        <dbReference type="PROSITE" id="PS51186"/>
    </source>
</evidence>
<proteinExistence type="predicted"/>
<dbReference type="AlphaFoldDB" id="A0A918IU80"/>
<organism evidence="3 4">
    <name type="scientific">Arenibacter certesii</name>
    <dbReference type="NCBI Taxonomy" id="228955"/>
    <lineage>
        <taxon>Bacteria</taxon>
        <taxon>Pseudomonadati</taxon>
        <taxon>Bacteroidota</taxon>
        <taxon>Flavobacteriia</taxon>
        <taxon>Flavobacteriales</taxon>
        <taxon>Flavobacteriaceae</taxon>
        <taxon>Arenibacter</taxon>
    </lineage>
</organism>
<dbReference type="SUPFAM" id="SSF55729">
    <property type="entry name" value="Acyl-CoA N-acyltransferases (Nat)"/>
    <property type="match status" value="1"/>
</dbReference>
<evidence type="ECO:0000313" key="3">
    <source>
        <dbReference type="EMBL" id="GGW32202.1"/>
    </source>
</evidence>